<name>A0A8T2XRF8_POPDE</name>
<keyword evidence="3" id="KW-1185">Reference proteome</keyword>
<feature type="compositionally biased region" description="Low complexity" evidence="1">
    <location>
        <begin position="93"/>
        <end position="104"/>
    </location>
</feature>
<feature type="region of interest" description="Disordered" evidence="1">
    <location>
        <begin position="56"/>
        <end position="143"/>
    </location>
</feature>
<organism evidence="2 3">
    <name type="scientific">Populus deltoides</name>
    <name type="common">Eastern poplar</name>
    <name type="synonym">Eastern cottonwood</name>
    <dbReference type="NCBI Taxonomy" id="3696"/>
    <lineage>
        <taxon>Eukaryota</taxon>
        <taxon>Viridiplantae</taxon>
        <taxon>Streptophyta</taxon>
        <taxon>Embryophyta</taxon>
        <taxon>Tracheophyta</taxon>
        <taxon>Spermatophyta</taxon>
        <taxon>Magnoliopsida</taxon>
        <taxon>eudicotyledons</taxon>
        <taxon>Gunneridae</taxon>
        <taxon>Pentapetalae</taxon>
        <taxon>rosids</taxon>
        <taxon>fabids</taxon>
        <taxon>Malpighiales</taxon>
        <taxon>Salicaceae</taxon>
        <taxon>Saliceae</taxon>
        <taxon>Populus</taxon>
    </lineage>
</organism>
<evidence type="ECO:0000313" key="3">
    <source>
        <dbReference type="Proteomes" id="UP000807159"/>
    </source>
</evidence>
<dbReference type="Proteomes" id="UP000807159">
    <property type="component" value="Chromosome 10"/>
</dbReference>
<gene>
    <name evidence="2" type="ORF">H0E87_018268</name>
</gene>
<accession>A0A8T2XRF8</accession>
<sequence length="165" mass="18016">MFPELEKPRVTEIQVRMDCNGVQDQEGIAWHQCDYHLVSLALLNFLVLHLPSSRFPSDPAAQTTEKPPEQAPGRWALPPPASRPGKILPQQKAPPAETAASTAEPPKDPPQPGENPSPVAGQKPTQITATKSPPGPKDSGEVHVIYHHPPDYGYQGYAYYHNYGG</sequence>
<evidence type="ECO:0000256" key="1">
    <source>
        <dbReference type="SAM" id="MobiDB-lite"/>
    </source>
</evidence>
<reference evidence="2" key="1">
    <citation type="journal article" date="2021" name="J. Hered.">
        <title>Genome Assembly of Salicaceae Populus deltoides (Eastern Cottonwood) I-69 Based on Nanopore Sequencing and Hi-C Technologies.</title>
        <authorList>
            <person name="Bai S."/>
            <person name="Wu H."/>
            <person name="Zhang J."/>
            <person name="Pan Z."/>
            <person name="Zhao W."/>
            <person name="Li Z."/>
            <person name="Tong C."/>
        </authorList>
    </citation>
    <scope>NUCLEOTIDE SEQUENCE</scope>
    <source>
        <tissue evidence="2">Leaf</tissue>
    </source>
</reference>
<protein>
    <submittedName>
        <fullName evidence="2">Uncharacterized protein</fullName>
    </submittedName>
</protein>
<evidence type="ECO:0000313" key="2">
    <source>
        <dbReference type="EMBL" id="KAH8495023.1"/>
    </source>
</evidence>
<dbReference type="EMBL" id="JACEGQ020000010">
    <property type="protein sequence ID" value="KAH8495023.1"/>
    <property type="molecule type" value="Genomic_DNA"/>
</dbReference>
<dbReference type="AlphaFoldDB" id="A0A8T2XRF8"/>
<proteinExistence type="predicted"/>
<comment type="caution">
    <text evidence="2">The sequence shown here is derived from an EMBL/GenBank/DDBJ whole genome shotgun (WGS) entry which is preliminary data.</text>
</comment>